<dbReference type="InterPro" id="IPR059000">
    <property type="entry name" value="ATPase_P-type_domA"/>
</dbReference>
<dbReference type="PRINTS" id="PR00119">
    <property type="entry name" value="CATATPASE"/>
</dbReference>
<dbReference type="GO" id="GO:0046872">
    <property type="term" value="F:metal ion binding"/>
    <property type="evidence" value="ECO:0007669"/>
    <property type="project" value="UniProtKB-KW"/>
</dbReference>
<keyword evidence="14" id="KW-1185">Reference proteome</keyword>
<evidence type="ECO:0000259" key="12">
    <source>
        <dbReference type="Pfam" id="PF00122"/>
    </source>
</evidence>
<keyword evidence="10 11" id="KW-0472">Membrane</keyword>
<dbReference type="AlphaFoldDB" id="A0A259TXF8"/>
<comment type="subcellular location">
    <subcellularLocation>
        <location evidence="11">Cell membrane</location>
    </subcellularLocation>
    <subcellularLocation>
        <location evidence="1">Membrane</location>
        <topology evidence="1">Multi-pass membrane protein</topology>
    </subcellularLocation>
</comment>
<keyword evidence="3 11" id="KW-0812">Transmembrane</keyword>
<protein>
    <submittedName>
        <fullName evidence="13">Cadmium-translocating P-type ATPase</fullName>
    </submittedName>
</protein>
<dbReference type="FunCoup" id="A0A259TXF8">
    <property type="interactions" value="134"/>
</dbReference>
<name>A0A259TXF8_9BACT</name>
<evidence type="ECO:0000256" key="9">
    <source>
        <dbReference type="ARBA" id="ARBA00022989"/>
    </source>
</evidence>
<feature type="transmembrane region" description="Helical" evidence="11">
    <location>
        <begin position="28"/>
        <end position="45"/>
    </location>
</feature>
<dbReference type="Gene3D" id="3.40.50.1000">
    <property type="entry name" value="HAD superfamily/HAD-like"/>
    <property type="match status" value="1"/>
</dbReference>
<keyword evidence="9 11" id="KW-1133">Transmembrane helix</keyword>
<dbReference type="GO" id="GO:0019829">
    <property type="term" value="F:ATPase-coupled monoatomic cation transmembrane transporter activity"/>
    <property type="evidence" value="ECO:0007669"/>
    <property type="project" value="InterPro"/>
</dbReference>
<dbReference type="Pfam" id="PF00122">
    <property type="entry name" value="E1-E2_ATPase"/>
    <property type="match status" value="1"/>
</dbReference>
<dbReference type="PRINTS" id="PR00941">
    <property type="entry name" value="CDATPASE"/>
</dbReference>
<feature type="transmembrane region" description="Helical" evidence="11">
    <location>
        <begin position="52"/>
        <end position="73"/>
    </location>
</feature>
<keyword evidence="11" id="KW-1003">Cell membrane</keyword>
<comment type="similarity">
    <text evidence="2 11">Belongs to the cation transport ATPase (P-type) (TC 3.A.3) family. Type IB subfamily.</text>
</comment>
<dbReference type="InterPro" id="IPR051949">
    <property type="entry name" value="Cation_Transport_ATPase"/>
</dbReference>
<accession>A0A259TXF8</accession>
<dbReference type="NCBIfam" id="TIGR01525">
    <property type="entry name" value="ATPase-IB_hvy"/>
    <property type="match status" value="1"/>
</dbReference>
<keyword evidence="7" id="KW-0460">Magnesium</keyword>
<evidence type="ECO:0000313" key="14">
    <source>
        <dbReference type="Proteomes" id="UP000216446"/>
    </source>
</evidence>
<proteinExistence type="inferred from homology"/>
<dbReference type="InterPro" id="IPR044492">
    <property type="entry name" value="P_typ_ATPase_HD_dom"/>
</dbReference>
<dbReference type="InterPro" id="IPR018303">
    <property type="entry name" value="ATPase_P-typ_P_site"/>
</dbReference>
<dbReference type="EMBL" id="MQWB01000001">
    <property type="protein sequence ID" value="OZC02455.1"/>
    <property type="molecule type" value="Genomic_DNA"/>
</dbReference>
<dbReference type="NCBIfam" id="TIGR01512">
    <property type="entry name" value="ATPase-IB2_Cd"/>
    <property type="match status" value="1"/>
</dbReference>
<dbReference type="InterPro" id="IPR008250">
    <property type="entry name" value="ATPase_P-typ_transduc_dom_A_sf"/>
</dbReference>
<dbReference type="Pfam" id="PF00702">
    <property type="entry name" value="Hydrolase"/>
    <property type="match status" value="1"/>
</dbReference>
<sequence>MTPSRSVSTPPPEAAPTGPLAVGWRREAVFVALALTGLVVGFAAERMGMGPLAWGAYAVSYAFGGWDGLRAGLGALRQRRADIDLLMILAAVGALAIGAPFEGAMLLFLFSLSNLLQDIALGRSRRAIGALMDLRPDVALVRRDGALVELPVGEVEIGETIRLKPGDRVPLDGEVLTGRSLLDQASLTGESVPVEKNPGDAVFAGTVNGGGALDVRVTTAAGASAIARVIQLVEQAQGEKAETQRLLDRFEQPYALGVIALTLIAIALPPLAWGEAFRPAFYRAMTLMVAASPCALIISTPAAVLSAIAAAARRGVLFKGGAYVEAAGTVRAVVFDKTGTLTTGQHRLTDVVACEGERADEVLALAASVQASSEHHLGAATVTAAREHRLDVPLASGFQASVGRGVSAVVDGREVAVGNARFYAERRVARWSDAQRTVSRLEAEGKTAVVVAVAESGRPLAPEAPDESETEGVVGWRAIGVTAFADAVRTGAPEAIRQLREAGVERIVLLTGDNRAVAEAVGRAVGVDAVVAEALPETKVDLVRSLQASVGPVAMVGDGVNDAPALAAATLGVAMGAAGTDAALETADLVLMGDDLLALPFALRLSRRARRTLAVNLGVSLAAIAVMVMLILTVGLALPIAVVGHEGSTVLVSLNGLRLLAVRR</sequence>
<dbReference type="SUPFAM" id="SSF81665">
    <property type="entry name" value="Calcium ATPase, transmembrane domain M"/>
    <property type="match status" value="1"/>
</dbReference>
<feature type="domain" description="P-type ATPase A" evidence="12">
    <location>
        <begin position="134"/>
        <end position="234"/>
    </location>
</feature>
<dbReference type="InterPro" id="IPR023214">
    <property type="entry name" value="HAD_sf"/>
</dbReference>
<keyword evidence="5 11" id="KW-0547">Nucleotide-binding</keyword>
<dbReference type="SFLD" id="SFLDS00003">
    <property type="entry name" value="Haloacid_Dehalogenase"/>
    <property type="match status" value="1"/>
</dbReference>
<evidence type="ECO:0000256" key="10">
    <source>
        <dbReference type="ARBA" id="ARBA00023136"/>
    </source>
</evidence>
<gene>
    <name evidence="13" type="ORF">BSZ36_05365</name>
</gene>
<dbReference type="SUPFAM" id="SSF56784">
    <property type="entry name" value="HAD-like"/>
    <property type="match status" value="1"/>
</dbReference>
<dbReference type="FunFam" id="2.70.150.10:FF:000002">
    <property type="entry name" value="Copper-transporting ATPase 1, putative"/>
    <property type="match status" value="1"/>
</dbReference>
<evidence type="ECO:0000313" key="13">
    <source>
        <dbReference type="EMBL" id="OZC02455.1"/>
    </source>
</evidence>
<dbReference type="GO" id="GO:0005886">
    <property type="term" value="C:plasma membrane"/>
    <property type="evidence" value="ECO:0007669"/>
    <property type="project" value="UniProtKB-SubCell"/>
</dbReference>
<dbReference type="InParanoid" id="A0A259TXF8"/>
<dbReference type="InterPro" id="IPR023299">
    <property type="entry name" value="ATPase_P-typ_cyto_dom_N"/>
</dbReference>
<dbReference type="OrthoDB" id="9770315at2"/>
<dbReference type="SFLD" id="SFLDF00027">
    <property type="entry name" value="p-type_atpase"/>
    <property type="match status" value="1"/>
</dbReference>
<evidence type="ECO:0000256" key="7">
    <source>
        <dbReference type="ARBA" id="ARBA00022842"/>
    </source>
</evidence>
<dbReference type="InterPro" id="IPR036412">
    <property type="entry name" value="HAD-like_sf"/>
</dbReference>
<dbReference type="GO" id="GO:0016887">
    <property type="term" value="F:ATP hydrolysis activity"/>
    <property type="evidence" value="ECO:0007669"/>
    <property type="project" value="InterPro"/>
</dbReference>
<dbReference type="Gene3D" id="3.40.1110.10">
    <property type="entry name" value="Calcium-transporting ATPase, cytoplasmic domain N"/>
    <property type="match status" value="1"/>
</dbReference>
<evidence type="ECO:0000256" key="11">
    <source>
        <dbReference type="RuleBase" id="RU362081"/>
    </source>
</evidence>
<evidence type="ECO:0000256" key="1">
    <source>
        <dbReference type="ARBA" id="ARBA00004141"/>
    </source>
</evidence>
<dbReference type="InterPro" id="IPR023298">
    <property type="entry name" value="ATPase_P-typ_TM_dom_sf"/>
</dbReference>
<dbReference type="PANTHER" id="PTHR43079">
    <property type="entry name" value="PROBABLE CADMIUM/ZINC-TRANSPORTING ATPASE HMA1"/>
    <property type="match status" value="1"/>
</dbReference>
<evidence type="ECO:0000256" key="2">
    <source>
        <dbReference type="ARBA" id="ARBA00006024"/>
    </source>
</evidence>
<evidence type="ECO:0000256" key="6">
    <source>
        <dbReference type="ARBA" id="ARBA00022840"/>
    </source>
</evidence>
<comment type="caution">
    <text evidence="13">The sequence shown here is derived from an EMBL/GenBank/DDBJ whole genome shotgun (WGS) entry which is preliminary data.</text>
</comment>
<feature type="transmembrane region" description="Helical" evidence="11">
    <location>
        <begin position="85"/>
        <end position="116"/>
    </location>
</feature>
<feature type="transmembrane region" description="Helical" evidence="11">
    <location>
        <begin position="254"/>
        <end position="273"/>
    </location>
</feature>
<feature type="transmembrane region" description="Helical" evidence="11">
    <location>
        <begin position="285"/>
        <end position="312"/>
    </location>
</feature>
<dbReference type="GO" id="GO:0005524">
    <property type="term" value="F:ATP binding"/>
    <property type="evidence" value="ECO:0007669"/>
    <property type="project" value="UniProtKB-UniRule"/>
</dbReference>
<keyword evidence="6 11" id="KW-0067">ATP-binding</keyword>
<dbReference type="Proteomes" id="UP000216446">
    <property type="component" value="Unassembled WGS sequence"/>
</dbReference>
<reference evidence="13 14" key="1">
    <citation type="submission" date="2016-11" db="EMBL/GenBank/DDBJ databases">
        <title>Study of marine rhodopsin-containing bacteria.</title>
        <authorList>
            <person name="Yoshizawa S."/>
            <person name="Kumagai Y."/>
            <person name="Kogure K."/>
        </authorList>
    </citation>
    <scope>NUCLEOTIDE SEQUENCE [LARGE SCALE GENOMIC DNA]</scope>
    <source>
        <strain evidence="13 14">SG-29</strain>
    </source>
</reference>
<evidence type="ECO:0000256" key="8">
    <source>
        <dbReference type="ARBA" id="ARBA00022967"/>
    </source>
</evidence>
<dbReference type="PANTHER" id="PTHR43079:SF1">
    <property type="entry name" value="CADMIUM_ZINC-TRANSPORTING ATPASE HMA1, CHLOROPLASTIC-RELATED"/>
    <property type="match status" value="1"/>
</dbReference>
<feature type="transmembrane region" description="Helical" evidence="11">
    <location>
        <begin position="613"/>
        <end position="634"/>
    </location>
</feature>
<keyword evidence="4 11" id="KW-0479">Metal-binding</keyword>
<dbReference type="InterPro" id="IPR027256">
    <property type="entry name" value="P-typ_ATPase_IB"/>
</dbReference>
<dbReference type="SFLD" id="SFLDG00002">
    <property type="entry name" value="C1.7:_P-type_atpase_like"/>
    <property type="match status" value="1"/>
</dbReference>
<evidence type="ECO:0000256" key="4">
    <source>
        <dbReference type="ARBA" id="ARBA00022723"/>
    </source>
</evidence>
<organism evidence="13 14">
    <name type="scientific">Rubricoccus marinus</name>
    <dbReference type="NCBI Taxonomy" id="716817"/>
    <lineage>
        <taxon>Bacteria</taxon>
        <taxon>Pseudomonadati</taxon>
        <taxon>Rhodothermota</taxon>
        <taxon>Rhodothermia</taxon>
        <taxon>Rhodothermales</taxon>
        <taxon>Rubricoccaceae</taxon>
        <taxon>Rubricoccus</taxon>
    </lineage>
</organism>
<dbReference type="RefSeq" id="WP_094546727.1">
    <property type="nucleotide sequence ID" value="NZ_MQWB01000001.1"/>
</dbReference>
<dbReference type="InterPro" id="IPR001757">
    <property type="entry name" value="P_typ_ATPase"/>
</dbReference>
<dbReference type="NCBIfam" id="TIGR01494">
    <property type="entry name" value="ATPase_P-type"/>
    <property type="match status" value="2"/>
</dbReference>
<keyword evidence="8" id="KW-1278">Translocase</keyword>
<dbReference type="Gene3D" id="2.70.150.10">
    <property type="entry name" value="Calcium-transporting ATPase, cytoplasmic transduction domain A"/>
    <property type="match status" value="1"/>
</dbReference>
<dbReference type="SUPFAM" id="SSF81653">
    <property type="entry name" value="Calcium ATPase, transduction domain A"/>
    <property type="match status" value="1"/>
</dbReference>
<feature type="transmembrane region" description="Helical" evidence="11">
    <location>
        <begin position="640"/>
        <end position="661"/>
    </location>
</feature>
<evidence type="ECO:0000256" key="5">
    <source>
        <dbReference type="ARBA" id="ARBA00022741"/>
    </source>
</evidence>
<dbReference type="GO" id="GO:0030001">
    <property type="term" value="P:metal ion transport"/>
    <property type="evidence" value="ECO:0007669"/>
    <property type="project" value="UniProtKB-ARBA"/>
</dbReference>
<dbReference type="PROSITE" id="PS00154">
    <property type="entry name" value="ATPASE_E1_E2"/>
    <property type="match status" value="1"/>
</dbReference>
<evidence type="ECO:0000256" key="3">
    <source>
        <dbReference type="ARBA" id="ARBA00022692"/>
    </source>
</evidence>